<sequence length="77" mass="8739">MRKRLTGHQANMLEMKRKLSSPTGEIVRAEVKIEDEVSGDHSIKKEVKVGAFKRGELREFTIVMTVSKDGDQRVVKV</sequence>
<comment type="caution">
    <text evidence="1">The sequence shown here is derived from an EMBL/GenBank/DDBJ whole genome shotgun (WGS) entry which is preliminary data.</text>
</comment>
<name>A0AAV3RCU9_LITER</name>
<organism evidence="1 2">
    <name type="scientific">Lithospermum erythrorhizon</name>
    <name type="common">Purple gromwell</name>
    <name type="synonym">Lithospermum officinale var. erythrorhizon</name>
    <dbReference type="NCBI Taxonomy" id="34254"/>
    <lineage>
        <taxon>Eukaryota</taxon>
        <taxon>Viridiplantae</taxon>
        <taxon>Streptophyta</taxon>
        <taxon>Embryophyta</taxon>
        <taxon>Tracheophyta</taxon>
        <taxon>Spermatophyta</taxon>
        <taxon>Magnoliopsida</taxon>
        <taxon>eudicotyledons</taxon>
        <taxon>Gunneridae</taxon>
        <taxon>Pentapetalae</taxon>
        <taxon>asterids</taxon>
        <taxon>lamiids</taxon>
        <taxon>Boraginales</taxon>
        <taxon>Boraginaceae</taxon>
        <taxon>Boraginoideae</taxon>
        <taxon>Lithospermeae</taxon>
        <taxon>Lithospermum</taxon>
    </lineage>
</organism>
<dbReference type="EMBL" id="BAABME010007990">
    <property type="protein sequence ID" value="GAA0172167.1"/>
    <property type="molecule type" value="Genomic_DNA"/>
</dbReference>
<evidence type="ECO:0000313" key="2">
    <source>
        <dbReference type="Proteomes" id="UP001454036"/>
    </source>
</evidence>
<accession>A0AAV3RCU9</accession>
<dbReference type="AlphaFoldDB" id="A0AAV3RCU9"/>
<proteinExistence type="predicted"/>
<gene>
    <name evidence="1" type="ORF">LIER_26046</name>
</gene>
<reference evidence="1 2" key="1">
    <citation type="submission" date="2024-01" db="EMBL/GenBank/DDBJ databases">
        <title>The complete chloroplast genome sequence of Lithospermum erythrorhizon: insights into the phylogenetic relationship among Boraginaceae species and the maternal lineages of purple gromwells.</title>
        <authorList>
            <person name="Okada T."/>
            <person name="Watanabe K."/>
        </authorList>
    </citation>
    <scope>NUCLEOTIDE SEQUENCE [LARGE SCALE GENOMIC DNA]</scope>
</reference>
<protein>
    <submittedName>
        <fullName evidence="1">Uncharacterized protein</fullName>
    </submittedName>
</protein>
<keyword evidence="2" id="KW-1185">Reference proteome</keyword>
<dbReference type="Proteomes" id="UP001454036">
    <property type="component" value="Unassembled WGS sequence"/>
</dbReference>
<evidence type="ECO:0000313" key="1">
    <source>
        <dbReference type="EMBL" id="GAA0172167.1"/>
    </source>
</evidence>